<comment type="caution">
    <text evidence="2">The sequence shown here is derived from an EMBL/GenBank/DDBJ whole genome shotgun (WGS) entry which is preliminary data.</text>
</comment>
<name>A0ABN3NKI3_9ACTN</name>
<dbReference type="InterPro" id="IPR009057">
    <property type="entry name" value="Homeodomain-like_sf"/>
</dbReference>
<dbReference type="SUPFAM" id="SSF46689">
    <property type="entry name" value="Homeodomain-like"/>
    <property type="match status" value="1"/>
</dbReference>
<protein>
    <submittedName>
        <fullName evidence="2">TetR/AcrR family transcriptional regulator</fullName>
    </submittedName>
</protein>
<dbReference type="SUPFAM" id="SSF48498">
    <property type="entry name" value="Tetracyclin repressor-like, C-terminal domain"/>
    <property type="match status" value="1"/>
</dbReference>
<evidence type="ECO:0000313" key="2">
    <source>
        <dbReference type="EMBL" id="GAA2524980.1"/>
    </source>
</evidence>
<dbReference type="Pfam" id="PF17940">
    <property type="entry name" value="TetR_C_31"/>
    <property type="match status" value="1"/>
</dbReference>
<evidence type="ECO:0000259" key="1">
    <source>
        <dbReference type="Pfam" id="PF17940"/>
    </source>
</evidence>
<organism evidence="2 3">
    <name type="scientific">Pilimelia columellifera subsp. columellifera</name>
    <dbReference type="NCBI Taxonomy" id="706583"/>
    <lineage>
        <taxon>Bacteria</taxon>
        <taxon>Bacillati</taxon>
        <taxon>Actinomycetota</taxon>
        <taxon>Actinomycetes</taxon>
        <taxon>Micromonosporales</taxon>
        <taxon>Micromonosporaceae</taxon>
        <taxon>Pilimelia</taxon>
    </lineage>
</organism>
<gene>
    <name evidence="2" type="ORF">GCM10010201_24560</name>
</gene>
<sequence length="198" mass="20600">MQSPARRDLIADAAITVIAGHGLRGLTHRAVDAAAGLPAGSTSYYARTRAALIELVLSRLLALDLHDAAVADNRPPSLDGPDDVVALGVGYVLNAIGPQRSRALARFELALEATRRPELRATYDRMGAQLREMLTAVMAGVGSADPPRHAWALAAWLEGAVFEATAGAGGANPPDATELTASLGDVLRGLLATVTARH</sequence>
<reference evidence="2 3" key="1">
    <citation type="journal article" date="2019" name="Int. J. Syst. Evol. Microbiol.">
        <title>The Global Catalogue of Microorganisms (GCM) 10K type strain sequencing project: providing services to taxonomists for standard genome sequencing and annotation.</title>
        <authorList>
            <consortium name="The Broad Institute Genomics Platform"/>
            <consortium name="The Broad Institute Genome Sequencing Center for Infectious Disease"/>
            <person name="Wu L."/>
            <person name="Ma J."/>
        </authorList>
    </citation>
    <scope>NUCLEOTIDE SEQUENCE [LARGE SCALE GENOMIC DNA]</scope>
    <source>
        <strain evidence="2 3">JCM 3367</strain>
    </source>
</reference>
<proteinExistence type="predicted"/>
<dbReference type="EMBL" id="BAAARY010000010">
    <property type="protein sequence ID" value="GAA2524980.1"/>
    <property type="molecule type" value="Genomic_DNA"/>
</dbReference>
<dbReference type="Gene3D" id="1.10.357.10">
    <property type="entry name" value="Tetracycline Repressor, domain 2"/>
    <property type="match status" value="1"/>
</dbReference>
<dbReference type="InterPro" id="IPR036271">
    <property type="entry name" value="Tet_transcr_reg_TetR-rel_C_sf"/>
</dbReference>
<keyword evidence="3" id="KW-1185">Reference proteome</keyword>
<dbReference type="RefSeq" id="WP_344172409.1">
    <property type="nucleotide sequence ID" value="NZ_BAAARY010000010.1"/>
</dbReference>
<accession>A0ABN3NKI3</accession>
<dbReference type="InterPro" id="IPR041583">
    <property type="entry name" value="TetR_C_31"/>
</dbReference>
<evidence type="ECO:0000313" key="3">
    <source>
        <dbReference type="Proteomes" id="UP001499978"/>
    </source>
</evidence>
<feature type="domain" description="Tetracyclin repressor-like C-terminal group 31" evidence="1">
    <location>
        <begin position="80"/>
        <end position="189"/>
    </location>
</feature>
<dbReference type="Proteomes" id="UP001499978">
    <property type="component" value="Unassembled WGS sequence"/>
</dbReference>